<reference evidence="1" key="1">
    <citation type="submission" date="2021-01" db="EMBL/GenBank/DDBJ databases">
        <title>Whole genome shotgun sequence of Acrocarpospora phusangensis NBRC 108782.</title>
        <authorList>
            <person name="Komaki H."/>
            <person name="Tamura T."/>
        </authorList>
    </citation>
    <scope>NUCLEOTIDE SEQUENCE</scope>
    <source>
        <strain evidence="1">NBRC 108782</strain>
    </source>
</reference>
<evidence type="ECO:0000313" key="1">
    <source>
        <dbReference type="EMBL" id="GIH24598.1"/>
    </source>
</evidence>
<protein>
    <recommendedName>
        <fullName evidence="3">Sensor domain-containing protein</fullName>
    </recommendedName>
</protein>
<organism evidence="1 2">
    <name type="scientific">Acrocarpospora phusangensis</name>
    <dbReference type="NCBI Taxonomy" id="1070424"/>
    <lineage>
        <taxon>Bacteria</taxon>
        <taxon>Bacillati</taxon>
        <taxon>Actinomycetota</taxon>
        <taxon>Actinomycetes</taxon>
        <taxon>Streptosporangiales</taxon>
        <taxon>Streptosporangiaceae</taxon>
        <taxon>Acrocarpospora</taxon>
    </lineage>
</organism>
<accession>A0A919QBY4</accession>
<dbReference type="EMBL" id="BOOA01000020">
    <property type="protein sequence ID" value="GIH24598.1"/>
    <property type="molecule type" value="Genomic_DNA"/>
</dbReference>
<name>A0A919QBY4_9ACTN</name>
<evidence type="ECO:0008006" key="3">
    <source>
        <dbReference type="Google" id="ProtNLM"/>
    </source>
</evidence>
<proteinExistence type="predicted"/>
<dbReference type="AlphaFoldDB" id="A0A919QBY4"/>
<evidence type="ECO:0000313" key="2">
    <source>
        <dbReference type="Proteomes" id="UP000640052"/>
    </source>
</evidence>
<dbReference type="Proteomes" id="UP000640052">
    <property type="component" value="Unassembled WGS sequence"/>
</dbReference>
<keyword evidence="2" id="KW-1185">Reference proteome</keyword>
<comment type="caution">
    <text evidence="1">The sequence shown here is derived from an EMBL/GenBank/DDBJ whole genome shotgun (WGS) entry which is preliminary data.</text>
</comment>
<sequence>MRDGGICGILPGMLRQGVTLVVLICIAGCSISSGPVVTAEIPQGFLLTEAQARATPHPEFANEEFWDIYDDVARPFELNPCDRKTPADEDRVAMRTITRLDSAPSSSLEQLVLYTTPKAAEDALATLKDDITDCEQPQRRKNNTLGWVGEPADIGDESLRVKGYHYTNGESDGRPVDQWVVARRGAALFLYSSNPFEELEQRLTDQARQMAGKVCAIPDVCR</sequence>
<gene>
    <name evidence="1" type="ORF">Aph01nite_29080</name>
</gene>